<feature type="transmembrane region" description="Helical" evidence="13">
    <location>
        <begin position="20"/>
        <end position="38"/>
    </location>
</feature>
<dbReference type="PROSITE" id="PS51384">
    <property type="entry name" value="FAD_FR"/>
    <property type="match status" value="1"/>
</dbReference>
<dbReference type="InterPro" id="IPR013130">
    <property type="entry name" value="Fe3_Rdtase_TM_dom"/>
</dbReference>
<dbReference type="PRINTS" id="PR00406">
    <property type="entry name" value="CYTB5RDTASE"/>
</dbReference>
<comment type="subcellular location">
    <subcellularLocation>
        <location evidence="2">Membrane</location>
        <topology evidence="2">Multi-pass membrane protein</topology>
    </subcellularLocation>
</comment>
<dbReference type="InterPro" id="IPR017927">
    <property type="entry name" value="FAD-bd_FR_type"/>
</dbReference>
<keyword evidence="6" id="KW-0479">Metal-binding</keyword>
<evidence type="ECO:0000256" key="3">
    <source>
        <dbReference type="ARBA" id="ARBA00022630"/>
    </source>
</evidence>
<dbReference type="InterPro" id="IPR039261">
    <property type="entry name" value="FNR_nucleotide-bd"/>
</dbReference>
<dbReference type="EMBL" id="JAATVY010000042">
    <property type="protein sequence ID" value="NJC74021.1"/>
    <property type="molecule type" value="Genomic_DNA"/>
</dbReference>
<evidence type="ECO:0000256" key="5">
    <source>
        <dbReference type="ARBA" id="ARBA00022714"/>
    </source>
</evidence>
<keyword evidence="8 13" id="KW-1133">Transmembrane helix</keyword>
<keyword evidence="5" id="KW-0001">2Fe-2S</keyword>
<sequence>MVRPSTGATTRRRSTWWPDAIGATAVFSLLIVVALWVHGRGLQDLGGLWTGATSLGRLTGLVSSDLLLIQVLLMARVPWIERTYGQDRLARWHRLAGFTSFNLMLAHIVLITLGYAGTGHASVIREAWDLVTTYPGMLLATAGTAALVMVVVTSVRAARRRLRYESWHLLHLYAYLGAGLALPHQLWTGADFISSKLSALYWWTAYILCAGAVVVFRLGVPLWRSTRHGLRVAAVVAEAPGVHSVYLRGRDLHRLPARAGQFFMWRFLSGPGWTRAHPYSLSAAPRPDLLRITVKSLGDDSSQVAALRPGTKVLIEGPYGHLTGDRRSTRRVTMIASGVGITPLRALLEELPYASGEATLLYRARSDADLVFRGELEQLAASRGVRVMYLLGPRGRDGSWLPAGWGHDAKALRHLVPDIARQDVFVCGPDAWMEAVRNAAVGARVPEDQIHLERFSW</sequence>
<evidence type="ECO:0000256" key="2">
    <source>
        <dbReference type="ARBA" id="ARBA00004141"/>
    </source>
</evidence>
<evidence type="ECO:0000256" key="8">
    <source>
        <dbReference type="ARBA" id="ARBA00022989"/>
    </source>
</evidence>
<feature type="transmembrane region" description="Helical" evidence="13">
    <location>
        <begin position="136"/>
        <end position="155"/>
    </location>
</feature>
<evidence type="ECO:0000259" key="14">
    <source>
        <dbReference type="PROSITE" id="PS51384"/>
    </source>
</evidence>
<feature type="transmembrane region" description="Helical" evidence="13">
    <location>
        <begin position="199"/>
        <end position="220"/>
    </location>
</feature>
<evidence type="ECO:0000256" key="10">
    <source>
        <dbReference type="ARBA" id="ARBA00023004"/>
    </source>
</evidence>
<proteinExistence type="predicted"/>
<evidence type="ECO:0000256" key="6">
    <source>
        <dbReference type="ARBA" id="ARBA00022723"/>
    </source>
</evidence>
<protein>
    <submittedName>
        <fullName evidence="15">Ferredoxin reductase family protein</fullName>
    </submittedName>
</protein>
<dbReference type="PANTHER" id="PTHR47354:SF8">
    <property type="entry name" value="1,2-PHENYLACETYL-COA EPOXIDASE, SUBUNIT E"/>
    <property type="match status" value="1"/>
</dbReference>
<keyword evidence="11" id="KW-0411">Iron-sulfur</keyword>
<keyword evidence="16" id="KW-1185">Reference proteome</keyword>
<dbReference type="Pfam" id="PF01794">
    <property type="entry name" value="Ferric_reduct"/>
    <property type="match status" value="1"/>
</dbReference>
<dbReference type="Gene3D" id="3.40.50.80">
    <property type="entry name" value="Nucleotide-binding domain of ferredoxin-NADP reductase (FNR) module"/>
    <property type="match status" value="1"/>
</dbReference>
<keyword evidence="9" id="KW-0560">Oxidoreductase</keyword>
<feature type="transmembrane region" description="Helical" evidence="13">
    <location>
        <begin position="95"/>
        <end position="116"/>
    </location>
</feature>
<feature type="transmembrane region" description="Helical" evidence="13">
    <location>
        <begin position="58"/>
        <end position="75"/>
    </location>
</feature>
<evidence type="ECO:0000256" key="12">
    <source>
        <dbReference type="ARBA" id="ARBA00023136"/>
    </source>
</evidence>
<keyword evidence="3" id="KW-0285">Flavoprotein</keyword>
<reference evidence="15 16" key="1">
    <citation type="submission" date="2020-03" db="EMBL/GenBank/DDBJ databases">
        <title>WGS of the type strain of Planosporangium spp.</title>
        <authorList>
            <person name="Thawai C."/>
        </authorList>
    </citation>
    <scope>NUCLEOTIDE SEQUENCE [LARGE SCALE GENOMIC DNA]</scope>
    <source>
        <strain evidence="15 16">TBRC 5610</strain>
    </source>
</reference>
<dbReference type="Pfam" id="PF00175">
    <property type="entry name" value="NAD_binding_1"/>
    <property type="match status" value="1"/>
</dbReference>
<dbReference type="Gene3D" id="2.40.30.10">
    <property type="entry name" value="Translation factors"/>
    <property type="match status" value="1"/>
</dbReference>
<keyword evidence="4 13" id="KW-0812">Transmembrane</keyword>
<evidence type="ECO:0000256" key="1">
    <source>
        <dbReference type="ARBA" id="ARBA00001974"/>
    </source>
</evidence>
<evidence type="ECO:0000256" key="13">
    <source>
        <dbReference type="SAM" id="Phobius"/>
    </source>
</evidence>
<feature type="transmembrane region" description="Helical" evidence="13">
    <location>
        <begin position="167"/>
        <end position="187"/>
    </location>
</feature>
<dbReference type="InterPro" id="IPR001433">
    <property type="entry name" value="OxRdtase_FAD/NAD-bd"/>
</dbReference>
<name>A0ABX0Y7I0_9ACTN</name>
<keyword evidence="12 13" id="KW-0472">Membrane</keyword>
<evidence type="ECO:0000313" key="15">
    <source>
        <dbReference type="EMBL" id="NJC74021.1"/>
    </source>
</evidence>
<gene>
    <name evidence="15" type="ORF">HC031_30550</name>
</gene>
<dbReference type="InterPro" id="IPR050415">
    <property type="entry name" value="MRET"/>
</dbReference>
<organism evidence="15 16">
    <name type="scientific">Planosporangium thailandense</name>
    <dbReference type="NCBI Taxonomy" id="765197"/>
    <lineage>
        <taxon>Bacteria</taxon>
        <taxon>Bacillati</taxon>
        <taxon>Actinomycetota</taxon>
        <taxon>Actinomycetes</taxon>
        <taxon>Micromonosporales</taxon>
        <taxon>Micromonosporaceae</taxon>
        <taxon>Planosporangium</taxon>
    </lineage>
</organism>
<accession>A0ABX0Y7I0</accession>
<evidence type="ECO:0000256" key="7">
    <source>
        <dbReference type="ARBA" id="ARBA00022827"/>
    </source>
</evidence>
<evidence type="ECO:0000256" key="9">
    <source>
        <dbReference type="ARBA" id="ARBA00023002"/>
    </source>
</evidence>
<dbReference type="SUPFAM" id="SSF63380">
    <property type="entry name" value="Riboflavin synthase domain-like"/>
    <property type="match status" value="1"/>
</dbReference>
<keyword evidence="10" id="KW-0408">Iron</keyword>
<comment type="cofactor">
    <cofactor evidence="1">
        <name>FAD</name>
        <dbReference type="ChEBI" id="CHEBI:57692"/>
    </cofactor>
</comment>
<evidence type="ECO:0000256" key="4">
    <source>
        <dbReference type="ARBA" id="ARBA00022692"/>
    </source>
</evidence>
<feature type="domain" description="FAD-binding FR-type" evidence="14">
    <location>
        <begin position="225"/>
        <end position="325"/>
    </location>
</feature>
<dbReference type="PANTHER" id="PTHR47354">
    <property type="entry name" value="NADH OXIDOREDUCTASE HCR"/>
    <property type="match status" value="1"/>
</dbReference>
<dbReference type="SUPFAM" id="SSF52343">
    <property type="entry name" value="Ferredoxin reductase-like, C-terminal NADP-linked domain"/>
    <property type="match status" value="1"/>
</dbReference>
<dbReference type="Proteomes" id="UP000722989">
    <property type="component" value="Unassembled WGS sequence"/>
</dbReference>
<keyword evidence="7" id="KW-0274">FAD</keyword>
<comment type="caution">
    <text evidence="15">The sequence shown here is derived from an EMBL/GenBank/DDBJ whole genome shotgun (WGS) entry which is preliminary data.</text>
</comment>
<dbReference type="CDD" id="cd06198">
    <property type="entry name" value="FNR_like_3"/>
    <property type="match status" value="1"/>
</dbReference>
<evidence type="ECO:0000256" key="11">
    <source>
        <dbReference type="ARBA" id="ARBA00023014"/>
    </source>
</evidence>
<evidence type="ECO:0000313" key="16">
    <source>
        <dbReference type="Proteomes" id="UP000722989"/>
    </source>
</evidence>
<dbReference type="InterPro" id="IPR017938">
    <property type="entry name" value="Riboflavin_synthase-like_b-brl"/>
</dbReference>